<accession>A0AAQ3XD38</accession>
<evidence type="ECO:0000313" key="2">
    <source>
        <dbReference type="EMBL" id="WVZ93356.1"/>
    </source>
</evidence>
<feature type="compositionally biased region" description="Polar residues" evidence="1">
    <location>
        <begin position="175"/>
        <end position="187"/>
    </location>
</feature>
<dbReference type="EMBL" id="CP144753">
    <property type="protein sequence ID" value="WVZ93356.1"/>
    <property type="molecule type" value="Genomic_DNA"/>
</dbReference>
<proteinExistence type="predicted"/>
<organism evidence="2 3">
    <name type="scientific">Paspalum notatum var. saurae</name>
    <dbReference type="NCBI Taxonomy" id="547442"/>
    <lineage>
        <taxon>Eukaryota</taxon>
        <taxon>Viridiplantae</taxon>
        <taxon>Streptophyta</taxon>
        <taxon>Embryophyta</taxon>
        <taxon>Tracheophyta</taxon>
        <taxon>Spermatophyta</taxon>
        <taxon>Magnoliopsida</taxon>
        <taxon>Liliopsida</taxon>
        <taxon>Poales</taxon>
        <taxon>Poaceae</taxon>
        <taxon>PACMAD clade</taxon>
        <taxon>Panicoideae</taxon>
        <taxon>Andropogonodae</taxon>
        <taxon>Paspaleae</taxon>
        <taxon>Paspalinae</taxon>
        <taxon>Paspalum</taxon>
    </lineage>
</organism>
<sequence>MKNALKKAKKAVSKVGQHIRWSSLEGGSGSASWHAASERMSISTKEPEEFQTSSTHRPILILDSQLVPRTQEEAKALRLLNQKTYALTKCFDEDLLIDTSMREEFNEVFEAIGWSDFAEIPEGGIILVTKEFLMTLRTDTRRDEEQIRKANEDAQQPGAAPAWAHPSTPAREPNPQGSWHSSWNSIMPSVDPTPSHHSRGPSHSARYTGGELDGNFTALFGALDLQEHRTLGMMDSIADIQQQQGVDHNLILETRATVDRMQEQNLMYYN</sequence>
<dbReference type="PANTHER" id="PTHR48243:SF1">
    <property type="entry name" value="AMINOTRANSFERASE-LIKE PLANT MOBILE DOMAIN-CONTAINING PROTEIN"/>
    <property type="match status" value="1"/>
</dbReference>
<evidence type="ECO:0000313" key="3">
    <source>
        <dbReference type="Proteomes" id="UP001341281"/>
    </source>
</evidence>
<evidence type="ECO:0000256" key="1">
    <source>
        <dbReference type="SAM" id="MobiDB-lite"/>
    </source>
</evidence>
<gene>
    <name evidence="2" type="ORF">U9M48_039343</name>
</gene>
<feature type="compositionally biased region" description="Polar residues" evidence="1">
    <location>
        <begin position="40"/>
        <end position="49"/>
    </location>
</feature>
<keyword evidence="3" id="KW-1185">Reference proteome</keyword>
<feature type="region of interest" description="Disordered" evidence="1">
    <location>
        <begin position="148"/>
        <end position="209"/>
    </location>
</feature>
<dbReference type="Proteomes" id="UP001341281">
    <property type="component" value="Chromosome 09"/>
</dbReference>
<feature type="region of interest" description="Disordered" evidence="1">
    <location>
        <begin position="23"/>
        <end position="49"/>
    </location>
</feature>
<name>A0AAQ3XD38_PASNO</name>
<reference evidence="2 3" key="1">
    <citation type="submission" date="2024-02" db="EMBL/GenBank/DDBJ databases">
        <title>High-quality chromosome-scale genome assembly of Pensacola bahiagrass (Paspalum notatum Flugge var. saurae).</title>
        <authorList>
            <person name="Vega J.M."/>
            <person name="Podio M."/>
            <person name="Orjuela J."/>
            <person name="Siena L.A."/>
            <person name="Pessino S.C."/>
            <person name="Combes M.C."/>
            <person name="Mariac C."/>
            <person name="Albertini E."/>
            <person name="Pupilli F."/>
            <person name="Ortiz J.P.A."/>
            <person name="Leblanc O."/>
        </authorList>
    </citation>
    <scope>NUCLEOTIDE SEQUENCE [LARGE SCALE GENOMIC DNA]</scope>
    <source>
        <strain evidence="2">R1</strain>
        <tissue evidence="2">Leaf</tissue>
    </source>
</reference>
<dbReference type="AlphaFoldDB" id="A0AAQ3XD38"/>
<dbReference type="PANTHER" id="PTHR48243">
    <property type="entry name" value="AMINOTRANSFERASE-LIKE PLANT MOBILE DOMAIN-CONTAINING PROTEIN"/>
    <property type="match status" value="1"/>
</dbReference>
<protein>
    <submittedName>
        <fullName evidence="2">Uncharacterized protein</fullName>
    </submittedName>
</protein>